<dbReference type="CDD" id="cd11322">
    <property type="entry name" value="AmyAc_Glg_BE"/>
    <property type="match status" value="1"/>
</dbReference>
<dbReference type="Pfam" id="PF22019">
    <property type="entry name" value="GlgB_N"/>
    <property type="match status" value="1"/>
</dbReference>
<dbReference type="InterPro" id="IPR035090">
    <property type="entry name" value="Pyridoxal_P_attach_site"/>
</dbReference>
<evidence type="ECO:0000256" key="2">
    <source>
        <dbReference type="ARBA" id="ARBA00004496"/>
    </source>
</evidence>
<dbReference type="InterPro" id="IPR044143">
    <property type="entry name" value="GlgB_N_E_set_prok"/>
</dbReference>
<keyword evidence="6" id="KW-0321">Glycogen metabolism</keyword>
<evidence type="ECO:0000313" key="20">
    <source>
        <dbReference type="Proteomes" id="UP000218231"/>
    </source>
</evidence>
<evidence type="ECO:0000256" key="13">
    <source>
        <dbReference type="ARBA" id="ARBA00037413"/>
    </source>
</evidence>
<dbReference type="InterPro" id="IPR006047">
    <property type="entry name" value="GH13_cat_dom"/>
</dbReference>
<dbReference type="InterPro" id="IPR014756">
    <property type="entry name" value="Ig_E-set"/>
</dbReference>
<dbReference type="SUPFAM" id="SSF81296">
    <property type="entry name" value="E set domains"/>
    <property type="match status" value="2"/>
</dbReference>
<feature type="domain" description="Glycosyl hydrolase family 13 catalytic" evidence="16">
    <location>
        <begin position="923"/>
        <end position="991"/>
    </location>
</feature>
<dbReference type="InterPro" id="IPR013783">
    <property type="entry name" value="Ig-like_fold"/>
</dbReference>
<comment type="catalytic activity">
    <reaction evidence="12">
        <text>[(1-&gt;4)-alpha-D-glucosyl](n) + phosphate = [(1-&gt;4)-alpha-D-glucosyl](n-1) + alpha-D-glucose 1-phosphate</text>
        <dbReference type="Rhea" id="RHEA:41732"/>
        <dbReference type="Rhea" id="RHEA-COMP:9584"/>
        <dbReference type="Rhea" id="RHEA-COMP:9586"/>
        <dbReference type="ChEBI" id="CHEBI:15444"/>
        <dbReference type="ChEBI" id="CHEBI:43474"/>
        <dbReference type="ChEBI" id="CHEBI:58601"/>
        <dbReference type="EC" id="2.4.1.1"/>
    </reaction>
    <physiologicalReaction direction="left-to-right" evidence="12">
        <dbReference type="Rhea" id="RHEA:41733"/>
    </physiologicalReaction>
</comment>
<evidence type="ECO:0000256" key="7">
    <source>
        <dbReference type="ARBA" id="ARBA00022676"/>
    </source>
</evidence>
<dbReference type="PROSITE" id="PS00102">
    <property type="entry name" value="PHOSPHORYLASE"/>
    <property type="match status" value="1"/>
</dbReference>
<dbReference type="STRING" id="2018661.A0A2A2K5I6"/>
<evidence type="ECO:0000256" key="14">
    <source>
        <dbReference type="ARBA" id="ARBA00046783"/>
    </source>
</evidence>
<evidence type="ECO:0000256" key="6">
    <source>
        <dbReference type="ARBA" id="ARBA00022600"/>
    </source>
</evidence>
<evidence type="ECO:0000256" key="8">
    <source>
        <dbReference type="ARBA" id="ARBA00022679"/>
    </source>
</evidence>
<dbReference type="PANTHER" id="PTHR11468:SF3">
    <property type="entry name" value="GLYCOGEN PHOSPHORYLASE, LIVER FORM"/>
    <property type="match status" value="1"/>
</dbReference>
<sequence length="1078" mass="119848">MESLASLDLPAYGYGIRYVNGMFRQRLDDGWQVELPETWLAHGNPWEFERRESAYFVGFGGEVTTLADGRSHWSPAEAVEAVAFDTPMVGWRGKRVNTLRLWNARAFDPIKLDQFNAGDFEGALAGQLRAETLTRVLYPNDSTPAGQGLRLRQEYFFSSASIQDIVRRHVQYFGDIRTLPDKAAIQLNDTHPAVSVAELMRLLKDFHGLTFDEAWDITRKTFGYTNHTLLPEALESWPLPLFERLLPRHMQLVYAINAKLLREARESGADDRAIAAISLIDEGGERRVRMANLAFAGSHSVNGVAALHTDLMKKTVFADLHRLYPDRINNKTNGITPRRWLQQCNPGLTDLIESAIGGGFRDDAQALTALAPFADDASFRDRFAAVKRANKVALSQYLHDTMELKLDPDAIFDVQIKRIHEYKRQLLGIVETVALYDQIRSHPERDWTPRVKLFAGKAASSYHNAKLIIKLANDVAKRINADPAVGDLLKVAFVPNYNVSLAERIIPAADLSEQISTAGMEASGTGNMKFALNGALTIGTLDGANIEIRDHVGANNIFIFGLTAEEVADKRASGYRGTDAIGASRELAQAVNAIASGVFSPDDPNRYGGLMDGIRDHDWFMLAADFDGYAAAQRMVDARWSDPAAWGRSAVLNPPRGAIAALLAGRHDDPFSLLGVFAGPNGTFARTLIPGAETAEAYDLSGTSLGRVNRVDDNGLFEGAIDGDPQPVKYRAQGYGAEWWVTDPYSFGPVLGPTDDYLIAEGSHFRLYDKMGAHLIEHQGASGMHFAVWAPNAQRVSVVGDFNDWNDTRHVMRRRADIGVWEIFLPDIGAGRSYKFAILGPDGTLQPLKADPFAFQSELRPKTASITTAPSAHDWGDAVHRDSWSRLDPRRVPMSIYEVHAGSWDRDENGWYLSWDALADRLIPYVVDMGFTHIEFMPISEHPYDPSWGYQTTGLYAPSARFGDPDGFARFVDGAHQAGIGVLLDWVPAHFPVDVHGLARFDGTALYEHEDPRLGFHPDWNTAIYNFGRREVRSFLINNALFWTERYHVDGLRVDAVASMLYRDYSRKAGEPYISCAT</sequence>
<dbReference type="GO" id="GO:0005737">
    <property type="term" value="C:cytoplasm"/>
    <property type="evidence" value="ECO:0007669"/>
    <property type="project" value="UniProtKB-SubCell"/>
</dbReference>
<dbReference type="Pfam" id="PF02922">
    <property type="entry name" value="CBM_48"/>
    <property type="match status" value="1"/>
</dbReference>
<evidence type="ECO:0000256" key="10">
    <source>
        <dbReference type="ARBA" id="ARBA00023056"/>
    </source>
</evidence>
<dbReference type="PANTHER" id="PTHR11468">
    <property type="entry name" value="GLYCOGEN PHOSPHORYLASE"/>
    <property type="match status" value="1"/>
</dbReference>
<dbReference type="EC" id="2.4.1.1" evidence="15"/>
<evidence type="ECO:0000256" key="1">
    <source>
        <dbReference type="ARBA" id="ARBA00001933"/>
    </source>
</evidence>
<comment type="subcellular location">
    <subcellularLocation>
        <location evidence="2">Cytoplasm</location>
    </subcellularLocation>
</comment>
<evidence type="ECO:0000256" key="5">
    <source>
        <dbReference type="ARBA" id="ARBA00022533"/>
    </source>
</evidence>
<dbReference type="Pfam" id="PF00343">
    <property type="entry name" value="Phosphorylase"/>
    <property type="match status" value="1"/>
</dbReference>
<dbReference type="FunFam" id="3.40.50.2000:FF:000153">
    <property type="entry name" value="Alpha-1,4 glucan phosphorylase"/>
    <property type="match status" value="1"/>
</dbReference>
<dbReference type="InterPro" id="IPR017853">
    <property type="entry name" value="GH"/>
</dbReference>
<dbReference type="FunFam" id="3.40.50.2000:FF:000003">
    <property type="entry name" value="Alpha-1,4 glucan phosphorylase"/>
    <property type="match status" value="1"/>
</dbReference>
<comment type="caution">
    <text evidence="19">The sequence shown here is derived from an EMBL/GenBank/DDBJ whole genome shotgun (WGS) entry which is preliminary data.</text>
</comment>
<dbReference type="GO" id="GO:0005978">
    <property type="term" value="P:glycogen biosynthetic process"/>
    <property type="evidence" value="ECO:0007669"/>
    <property type="project" value="UniProtKB-KW"/>
</dbReference>
<evidence type="ECO:0000256" key="4">
    <source>
        <dbReference type="ARBA" id="ARBA00022490"/>
    </source>
</evidence>
<dbReference type="Gene3D" id="2.60.40.10">
    <property type="entry name" value="Immunoglobulins"/>
    <property type="match status" value="1"/>
</dbReference>
<dbReference type="NCBIfam" id="TIGR02093">
    <property type="entry name" value="P_ylase"/>
    <property type="match status" value="1"/>
</dbReference>
<keyword evidence="7 15" id="KW-0328">Glycosyltransferase</keyword>
<comment type="subunit">
    <text evidence="14">Homodimer; enzymatically active. Interacts with PPP1R3B; recruits the phosphatase PP1 which dephosphorylates and inactivates PYGL/glycogen phosphorylase.</text>
</comment>
<protein>
    <recommendedName>
        <fullName evidence="15">Alpha-1,4 glucan phosphorylase</fullName>
        <ecNumber evidence="15">2.4.1.1</ecNumber>
    </recommendedName>
</protein>
<dbReference type="Pfam" id="PF00128">
    <property type="entry name" value="Alpha-amylase"/>
    <property type="match status" value="1"/>
</dbReference>
<evidence type="ECO:0000259" key="16">
    <source>
        <dbReference type="Pfam" id="PF00128"/>
    </source>
</evidence>
<gene>
    <name evidence="19" type="ORF">WR25_17368</name>
</gene>
<evidence type="ECO:0000259" key="17">
    <source>
        <dbReference type="Pfam" id="PF02922"/>
    </source>
</evidence>
<dbReference type="InterPro" id="IPR000811">
    <property type="entry name" value="Glyco_trans_35"/>
</dbReference>
<dbReference type="GO" id="GO:0005980">
    <property type="term" value="P:glycogen catabolic process"/>
    <property type="evidence" value="ECO:0007669"/>
    <property type="project" value="TreeGrafter"/>
</dbReference>
<comment type="similarity">
    <text evidence="3 15">Belongs to the glycogen phosphorylase family.</text>
</comment>
<dbReference type="SUPFAM" id="SSF53756">
    <property type="entry name" value="UDP-Glycosyltransferase/glycogen phosphorylase"/>
    <property type="match status" value="1"/>
</dbReference>
<dbReference type="InterPro" id="IPR011833">
    <property type="entry name" value="Glycg_phsphrylas"/>
</dbReference>
<evidence type="ECO:0000256" key="11">
    <source>
        <dbReference type="ARBA" id="ARBA00023277"/>
    </source>
</evidence>
<dbReference type="Gene3D" id="3.20.20.80">
    <property type="entry name" value="Glycosidases"/>
    <property type="match status" value="1"/>
</dbReference>
<evidence type="ECO:0000259" key="18">
    <source>
        <dbReference type="Pfam" id="PF22019"/>
    </source>
</evidence>
<dbReference type="EMBL" id="LIAE01009565">
    <property type="protein sequence ID" value="PAV69256.1"/>
    <property type="molecule type" value="Genomic_DNA"/>
</dbReference>
<evidence type="ECO:0000256" key="9">
    <source>
        <dbReference type="ARBA" id="ARBA00022898"/>
    </source>
</evidence>
<comment type="cofactor">
    <cofactor evidence="1 15">
        <name>pyridoxal 5'-phosphate</name>
        <dbReference type="ChEBI" id="CHEBI:597326"/>
    </cofactor>
</comment>
<keyword evidence="10" id="KW-0320">Glycogen biosynthesis</keyword>
<evidence type="ECO:0000256" key="3">
    <source>
        <dbReference type="ARBA" id="ARBA00006047"/>
    </source>
</evidence>
<feature type="domain" description="Glycoside hydrolase family 13 N-terminal" evidence="17">
    <location>
        <begin position="770"/>
        <end position="854"/>
    </location>
</feature>
<evidence type="ECO:0000313" key="19">
    <source>
        <dbReference type="EMBL" id="PAV69256.1"/>
    </source>
</evidence>
<keyword evidence="5" id="KW-0021">Allosteric enzyme</keyword>
<dbReference type="Gene3D" id="3.40.50.2000">
    <property type="entry name" value="Glycogen Phosphorylase B"/>
    <property type="match status" value="2"/>
</dbReference>
<dbReference type="GO" id="GO:0004553">
    <property type="term" value="F:hydrolase activity, hydrolyzing O-glycosyl compounds"/>
    <property type="evidence" value="ECO:0007669"/>
    <property type="project" value="InterPro"/>
</dbReference>
<dbReference type="OrthoDB" id="9215500at2759"/>
<keyword evidence="11 15" id="KW-0119">Carbohydrate metabolism</keyword>
<accession>A0A2A2K5I6</accession>
<keyword evidence="4" id="KW-0963">Cytoplasm</keyword>
<organism evidence="19 20">
    <name type="scientific">Diploscapter pachys</name>
    <dbReference type="NCBI Taxonomy" id="2018661"/>
    <lineage>
        <taxon>Eukaryota</taxon>
        <taxon>Metazoa</taxon>
        <taxon>Ecdysozoa</taxon>
        <taxon>Nematoda</taxon>
        <taxon>Chromadorea</taxon>
        <taxon>Rhabditida</taxon>
        <taxon>Rhabditina</taxon>
        <taxon>Rhabditomorpha</taxon>
        <taxon>Rhabditoidea</taxon>
        <taxon>Rhabditidae</taxon>
        <taxon>Diploscapter</taxon>
    </lineage>
</organism>
<evidence type="ECO:0000256" key="15">
    <source>
        <dbReference type="RuleBase" id="RU000587"/>
    </source>
</evidence>
<keyword evidence="8 15" id="KW-0808">Transferase</keyword>
<evidence type="ECO:0000256" key="12">
    <source>
        <dbReference type="ARBA" id="ARBA00036074"/>
    </source>
</evidence>
<name>A0A2A2K5I6_9BILA</name>
<dbReference type="InterPro" id="IPR054169">
    <property type="entry name" value="GlgB_N"/>
</dbReference>
<dbReference type="GO" id="GO:0008184">
    <property type="term" value="F:glycogen phosphorylase activity"/>
    <property type="evidence" value="ECO:0007669"/>
    <property type="project" value="InterPro"/>
</dbReference>
<dbReference type="FunFam" id="2.60.40.10:FF:000169">
    <property type="entry name" value="1,4-alpha-glucan branching enzyme GlgB"/>
    <property type="match status" value="1"/>
</dbReference>
<dbReference type="AlphaFoldDB" id="A0A2A2K5I6"/>
<comment type="function">
    <text evidence="13 15">Allosteric enzyme that catalyzes the rate-limiting step in glycogen catabolism, the phosphorolytic cleavage of glycogen to produce glucose-1-phosphate, and plays a central role in maintaining cellular and organismal glucose homeostasis.</text>
</comment>
<proteinExistence type="inferred from homology"/>
<feature type="domain" description="1,4-alpha-glucan branching enzyme GlgB N-terminal" evidence="18">
    <location>
        <begin position="658"/>
        <end position="745"/>
    </location>
</feature>
<keyword evidence="20" id="KW-1185">Reference proteome</keyword>
<dbReference type="InterPro" id="IPR004193">
    <property type="entry name" value="Glyco_hydro_13_N"/>
</dbReference>
<dbReference type="SUPFAM" id="SSF51445">
    <property type="entry name" value="(Trans)glycosidases"/>
    <property type="match status" value="1"/>
</dbReference>
<dbReference type="GO" id="GO:0030170">
    <property type="term" value="F:pyridoxal phosphate binding"/>
    <property type="evidence" value="ECO:0007669"/>
    <property type="project" value="InterPro"/>
</dbReference>
<reference evidence="19 20" key="1">
    <citation type="journal article" date="2017" name="Curr. Biol.">
        <title>Genome architecture and evolution of a unichromosomal asexual nematode.</title>
        <authorList>
            <person name="Fradin H."/>
            <person name="Zegar C."/>
            <person name="Gutwein M."/>
            <person name="Lucas J."/>
            <person name="Kovtun M."/>
            <person name="Corcoran D."/>
            <person name="Baugh L.R."/>
            <person name="Kiontke K."/>
            <person name="Gunsalus K."/>
            <person name="Fitch D.H."/>
            <person name="Piano F."/>
        </authorList>
    </citation>
    <scope>NUCLEOTIDE SEQUENCE [LARGE SCALE GENOMIC DNA]</scope>
    <source>
        <strain evidence="19">PF1309</strain>
    </source>
</reference>
<dbReference type="Proteomes" id="UP000218231">
    <property type="component" value="Unassembled WGS sequence"/>
</dbReference>
<dbReference type="CDD" id="cd02855">
    <property type="entry name" value="E_set_GBE_prok_N"/>
    <property type="match status" value="1"/>
</dbReference>
<keyword evidence="9 15" id="KW-0663">Pyridoxal phosphate</keyword>